<dbReference type="EnsemblPlants" id="AET7Gv20521600.6">
    <property type="protein sequence ID" value="AET7Gv20521600.6"/>
    <property type="gene ID" value="AET7Gv20521600"/>
</dbReference>
<dbReference type="Proteomes" id="UP000015105">
    <property type="component" value="Chromosome 7D"/>
</dbReference>
<dbReference type="AlphaFoldDB" id="A0A453RAX7"/>
<evidence type="ECO:0000313" key="2">
    <source>
        <dbReference type="Proteomes" id="UP000015105"/>
    </source>
</evidence>
<protein>
    <submittedName>
        <fullName evidence="1">Uncharacterized protein</fullName>
    </submittedName>
</protein>
<reference evidence="1" key="3">
    <citation type="journal article" date="2017" name="Nature">
        <title>Genome sequence of the progenitor of the wheat D genome Aegilops tauschii.</title>
        <authorList>
            <person name="Luo M.C."/>
            <person name="Gu Y.Q."/>
            <person name="Puiu D."/>
            <person name="Wang H."/>
            <person name="Twardziok S.O."/>
            <person name="Deal K.R."/>
            <person name="Huo N."/>
            <person name="Zhu T."/>
            <person name="Wang L."/>
            <person name="Wang Y."/>
            <person name="McGuire P.E."/>
            <person name="Liu S."/>
            <person name="Long H."/>
            <person name="Ramasamy R.K."/>
            <person name="Rodriguez J.C."/>
            <person name="Van S.L."/>
            <person name="Yuan L."/>
            <person name="Wang Z."/>
            <person name="Xia Z."/>
            <person name="Xiao L."/>
            <person name="Anderson O.D."/>
            <person name="Ouyang S."/>
            <person name="Liang Y."/>
            <person name="Zimin A.V."/>
            <person name="Pertea G."/>
            <person name="Qi P."/>
            <person name="Bennetzen J.L."/>
            <person name="Dai X."/>
            <person name="Dawson M.W."/>
            <person name="Muller H.G."/>
            <person name="Kugler K."/>
            <person name="Rivarola-Duarte L."/>
            <person name="Spannagl M."/>
            <person name="Mayer K.F.X."/>
            <person name="Lu F.H."/>
            <person name="Bevan M.W."/>
            <person name="Leroy P."/>
            <person name="Li P."/>
            <person name="You F.M."/>
            <person name="Sun Q."/>
            <person name="Liu Z."/>
            <person name="Lyons E."/>
            <person name="Wicker T."/>
            <person name="Salzberg S.L."/>
            <person name="Devos K.M."/>
            <person name="Dvorak J."/>
        </authorList>
    </citation>
    <scope>NUCLEOTIDE SEQUENCE [LARGE SCALE GENOMIC DNA]</scope>
    <source>
        <strain evidence="1">cv. AL8/78</strain>
    </source>
</reference>
<accession>A0A453RAX7</accession>
<name>A0A453RAX7_AEGTS</name>
<reference evidence="1" key="5">
    <citation type="journal article" date="2021" name="G3 (Bethesda)">
        <title>Aegilops tauschii genome assembly Aet v5.0 features greater sequence contiguity and improved annotation.</title>
        <authorList>
            <person name="Wang L."/>
            <person name="Zhu T."/>
            <person name="Rodriguez J.C."/>
            <person name="Deal K.R."/>
            <person name="Dubcovsky J."/>
            <person name="McGuire P.E."/>
            <person name="Lux T."/>
            <person name="Spannagl M."/>
            <person name="Mayer K.F.X."/>
            <person name="Baldrich P."/>
            <person name="Meyers B.C."/>
            <person name="Huo N."/>
            <person name="Gu Y.Q."/>
            <person name="Zhou H."/>
            <person name="Devos K.M."/>
            <person name="Bennetzen J.L."/>
            <person name="Unver T."/>
            <person name="Budak H."/>
            <person name="Gulick P.J."/>
            <person name="Galiba G."/>
            <person name="Kalapos B."/>
            <person name="Nelson D.R."/>
            <person name="Li P."/>
            <person name="You F.M."/>
            <person name="Luo M.C."/>
            <person name="Dvorak J."/>
        </authorList>
    </citation>
    <scope>NUCLEOTIDE SEQUENCE [LARGE SCALE GENOMIC DNA]</scope>
    <source>
        <strain evidence="1">cv. AL8/78</strain>
    </source>
</reference>
<sequence length="71" mass="8244">MMFCGLLCAAPQAPGAGWARLHRVVRVPLPPLQGKQERVGHRHRKLEEEDCRNRINSSSLERFRWLFCLSM</sequence>
<evidence type="ECO:0000313" key="1">
    <source>
        <dbReference type="EnsemblPlants" id="AET7Gv20521600.6"/>
    </source>
</evidence>
<reference evidence="1" key="4">
    <citation type="submission" date="2019-03" db="UniProtKB">
        <authorList>
            <consortium name="EnsemblPlants"/>
        </authorList>
    </citation>
    <scope>IDENTIFICATION</scope>
</reference>
<organism evidence="1 2">
    <name type="scientific">Aegilops tauschii subsp. strangulata</name>
    <name type="common">Goatgrass</name>
    <dbReference type="NCBI Taxonomy" id="200361"/>
    <lineage>
        <taxon>Eukaryota</taxon>
        <taxon>Viridiplantae</taxon>
        <taxon>Streptophyta</taxon>
        <taxon>Embryophyta</taxon>
        <taxon>Tracheophyta</taxon>
        <taxon>Spermatophyta</taxon>
        <taxon>Magnoliopsida</taxon>
        <taxon>Liliopsida</taxon>
        <taxon>Poales</taxon>
        <taxon>Poaceae</taxon>
        <taxon>BOP clade</taxon>
        <taxon>Pooideae</taxon>
        <taxon>Triticodae</taxon>
        <taxon>Triticeae</taxon>
        <taxon>Triticinae</taxon>
        <taxon>Aegilops</taxon>
    </lineage>
</organism>
<reference evidence="2" key="1">
    <citation type="journal article" date="2014" name="Science">
        <title>Ancient hybridizations among the ancestral genomes of bread wheat.</title>
        <authorList>
            <consortium name="International Wheat Genome Sequencing Consortium,"/>
            <person name="Marcussen T."/>
            <person name="Sandve S.R."/>
            <person name="Heier L."/>
            <person name="Spannagl M."/>
            <person name="Pfeifer M."/>
            <person name="Jakobsen K.S."/>
            <person name="Wulff B.B."/>
            <person name="Steuernagel B."/>
            <person name="Mayer K.F."/>
            <person name="Olsen O.A."/>
        </authorList>
    </citation>
    <scope>NUCLEOTIDE SEQUENCE [LARGE SCALE GENOMIC DNA]</scope>
    <source>
        <strain evidence="2">cv. AL8/78</strain>
    </source>
</reference>
<keyword evidence="2" id="KW-1185">Reference proteome</keyword>
<dbReference type="Gramene" id="AET7Gv20521600.6">
    <property type="protein sequence ID" value="AET7Gv20521600.6"/>
    <property type="gene ID" value="AET7Gv20521600"/>
</dbReference>
<reference evidence="2" key="2">
    <citation type="journal article" date="2017" name="Nat. Plants">
        <title>The Aegilops tauschii genome reveals multiple impacts of transposons.</title>
        <authorList>
            <person name="Zhao G."/>
            <person name="Zou C."/>
            <person name="Li K."/>
            <person name="Wang K."/>
            <person name="Li T."/>
            <person name="Gao L."/>
            <person name="Zhang X."/>
            <person name="Wang H."/>
            <person name="Yang Z."/>
            <person name="Liu X."/>
            <person name="Jiang W."/>
            <person name="Mao L."/>
            <person name="Kong X."/>
            <person name="Jiao Y."/>
            <person name="Jia J."/>
        </authorList>
    </citation>
    <scope>NUCLEOTIDE SEQUENCE [LARGE SCALE GENOMIC DNA]</scope>
    <source>
        <strain evidence="2">cv. AL8/78</strain>
    </source>
</reference>
<proteinExistence type="predicted"/>